<dbReference type="PRINTS" id="PR01165">
    <property type="entry name" value="CYCOXIDASEI"/>
</dbReference>
<keyword evidence="6 8" id="KW-0472">Membrane</keyword>
<feature type="transmembrane region" description="Helical" evidence="8">
    <location>
        <begin position="334"/>
        <end position="353"/>
    </location>
</feature>
<feature type="transmembrane region" description="Helical" evidence="8">
    <location>
        <begin position="90"/>
        <end position="112"/>
    </location>
</feature>
<dbReference type="PANTHER" id="PTHR10422:SF40">
    <property type="entry name" value="CYTOCHROME C OXIDASE SUBUNIT I"/>
    <property type="match status" value="1"/>
</dbReference>
<evidence type="ECO:0000256" key="4">
    <source>
        <dbReference type="ARBA" id="ARBA00022982"/>
    </source>
</evidence>
<evidence type="ECO:0000256" key="6">
    <source>
        <dbReference type="ARBA" id="ARBA00023136"/>
    </source>
</evidence>
<evidence type="ECO:0000256" key="8">
    <source>
        <dbReference type="SAM" id="Phobius"/>
    </source>
</evidence>
<evidence type="ECO:0000256" key="5">
    <source>
        <dbReference type="ARBA" id="ARBA00022989"/>
    </source>
</evidence>
<accession>A0A1H3F349</accession>
<feature type="transmembrane region" description="Helical" evidence="8">
    <location>
        <begin position="169"/>
        <end position="197"/>
    </location>
</feature>
<dbReference type="InterPro" id="IPR036927">
    <property type="entry name" value="Cyt_c_oxase-like_su1_sf"/>
</dbReference>
<dbReference type="InterPro" id="IPR023616">
    <property type="entry name" value="Cyt_c_oxase-like_su1_dom"/>
</dbReference>
<dbReference type="RefSeq" id="WP_176765434.1">
    <property type="nucleotide sequence ID" value="NZ_FNOS01000003.1"/>
</dbReference>
<dbReference type="PROSITE" id="PS50855">
    <property type="entry name" value="COX1"/>
    <property type="match status" value="1"/>
</dbReference>
<feature type="transmembrane region" description="Helical" evidence="8">
    <location>
        <begin position="132"/>
        <end position="157"/>
    </location>
</feature>
<dbReference type="PANTHER" id="PTHR10422">
    <property type="entry name" value="CYTOCHROME C OXIDASE SUBUNIT 1"/>
    <property type="match status" value="1"/>
</dbReference>
<protein>
    <submittedName>
        <fullName evidence="10">Cytochrome c oxidase subunit 1</fullName>
    </submittedName>
</protein>
<evidence type="ECO:0000256" key="3">
    <source>
        <dbReference type="ARBA" id="ARBA00022692"/>
    </source>
</evidence>
<evidence type="ECO:0000259" key="9">
    <source>
        <dbReference type="PROSITE" id="PS50855"/>
    </source>
</evidence>
<organism evidence="10 11">
    <name type="scientific">Salimicrobium album</name>
    <dbReference type="NCBI Taxonomy" id="50717"/>
    <lineage>
        <taxon>Bacteria</taxon>
        <taxon>Bacillati</taxon>
        <taxon>Bacillota</taxon>
        <taxon>Bacilli</taxon>
        <taxon>Bacillales</taxon>
        <taxon>Bacillaceae</taxon>
        <taxon>Salimicrobium</taxon>
    </lineage>
</organism>
<evidence type="ECO:0000256" key="1">
    <source>
        <dbReference type="ARBA" id="ARBA00004141"/>
    </source>
</evidence>
<feature type="transmembrane region" description="Helical" evidence="8">
    <location>
        <begin position="58"/>
        <end position="78"/>
    </location>
</feature>
<feature type="transmembrane region" description="Helical" evidence="8">
    <location>
        <begin position="408"/>
        <end position="430"/>
    </location>
</feature>
<name>A0A1H3F349_9BACI</name>
<keyword evidence="5 8" id="KW-1133">Transmembrane helix</keyword>
<keyword evidence="7" id="KW-0813">Transport</keyword>
<keyword evidence="7" id="KW-0479">Metal-binding</keyword>
<feature type="transmembrane region" description="Helical" evidence="8">
    <location>
        <begin position="373"/>
        <end position="396"/>
    </location>
</feature>
<dbReference type="SUPFAM" id="SSF81442">
    <property type="entry name" value="Cytochrome c oxidase subunit I-like"/>
    <property type="match status" value="1"/>
</dbReference>
<feature type="domain" description="Cytochrome oxidase subunit I profile" evidence="9">
    <location>
        <begin position="22"/>
        <end position="513"/>
    </location>
</feature>
<feature type="transmembrane region" description="Helical" evidence="8">
    <location>
        <begin position="251"/>
        <end position="269"/>
    </location>
</feature>
<gene>
    <name evidence="10" type="ORF">SAMN04488081_1489</name>
</gene>
<feature type="transmembrane region" description="Helical" evidence="8">
    <location>
        <begin position="20"/>
        <end position="38"/>
    </location>
</feature>
<evidence type="ECO:0000313" key="11">
    <source>
        <dbReference type="Proteomes" id="UP000198647"/>
    </source>
</evidence>
<feature type="transmembrane region" description="Helical" evidence="8">
    <location>
        <begin position="516"/>
        <end position="536"/>
    </location>
</feature>
<evidence type="ECO:0000256" key="2">
    <source>
        <dbReference type="ARBA" id="ARBA00022660"/>
    </source>
</evidence>
<dbReference type="Proteomes" id="UP000198647">
    <property type="component" value="Unassembled WGS sequence"/>
</dbReference>
<keyword evidence="11" id="KW-1185">Reference proteome</keyword>
<dbReference type="Gene3D" id="1.20.210.10">
    <property type="entry name" value="Cytochrome c oxidase-like, subunit I domain"/>
    <property type="match status" value="1"/>
</dbReference>
<keyword evidence="4 7" id="KW-0249">Electron transport</keyword>
<reference evidence="10 11" key="1">
    <citation type="submission" date="2016-10" db="EMBL/GenBank/DDBJ databases">
        <authorList>
            <person name="Varghese N."/>
            <person name="Submissions S."/>
        </authorList>
    </citation>
    <scope>NUCLEOTIDE SEQUENCE [LARGE SCALE GENOMIC DNA]</scope>
    <source>
        <strain evidence="10 11">DSM 20748</strain>
    </source>
</reference>
<feature type="transmembrane region" description="Helical" evidence="8">
    <location>
        <begin position="469"/>
        <end position="488"/>
    </location>
</feature>
<dbReference type="Pfam" id="PF00115">
    <property type="entry name" value="COX1"/>
    <property type="match status" value="1"/>
</dbReference>
<keyword evidence="7" id="KW-0408">Iron</keyword>
<dbReference type="PROSITE" id="PS00077">
    <property type="entry name" value="COX1_CUB"/>
    <property type="match status" value="1"/>
</dbReference>
<feature type="transmembrane region" description="Helical" evidence="8">
    <location>
        <begin position="217"/>
        <end position="239"/>
    </location>
</feature>
<evidence type="ECO:0000256" key="7">
    <source>
        <dbReference type="RuleBase" id="RU000370"/>
    </source>
</evidence>
<keyword evidence="3 7" id="KW-0812">Transmembrane</keyword>
<keyword evidence="2 7" id="KW-0679">Respiratory chain</keyword>
<dbReference type="InterPro" id="IPR000883">
    <property type="entry name" value="Cyt_C_Oxase_1"/>
</dbReference>
<keyword evidence="7" id="KW-0349">Heme</keyword>
<dbReference type="CDD" id="cd01660">
    <property type="entry name" value="ba3-like_Oxidase_I"/>
    <property type="match status" value="1"/>
</dbReference>
<dbReference type="InterPro" id="IPR023615">
    <property type="entry name" value="Cyt_c_Oxase_su1_BS"/>
</dbReference>
<evidence type="ECO:0000313" key="10">
    <source>
        <dbReference type="EMBL" id="SDX85277.1"/>
    </source>
</evidence>
<proteinExistence type="inferred from homology"/>
<dbReference type="EMBL" id="FNOS01000003">
    <property type="protein sequence ID" value="SDX85277.1"/>
    <property type="molecule type" value="Genomic_DNA"/>
</dbReference>
<comment type="subcellular location">
    <subcellularLocation>
        <location evidence="1">Membrane</location>
        <topology evidence="1">Multi-pass membrane protein</topology>
    </subcellularLocation>
</comment>
<comment type="similarity">
    <text evidence="7">Belongs to the heme-copper respiratory oxidase family.</text>
</comment>
<comment type="caution">
    <text evidence="10">The sequence shown here is derived from an EMBL/GenBank/DDBJ whole genome shotgun (WGS) entry which is preliminary data.</text>
</comment>
<sequence>MTAVSIPNPERKLALTNLGIAYTAFIIGTLCGLMQVFIRNDALQLPAWLDYYQILTAHGVLLALIFTTFFIFGFFQSGMSRTLGAFGPKVVFWNWVGLIITTTGTVMATVMIVSGEASVLYTFYAPMMANGFFYVGLALFVVGTWVQSFALAGHYLVWRKANKGEKSPLFAYMTVATIILWIIACLGVVATVLFQFIPWAFGWKEGINVELSRSLFWYFGHPLVYFWLLPAYIGWYVIVPKIIGGKVFSDSLARLSFILFILFSIPVGFHHQLTEPGIASFWKFLQTVLTFMVIVPSLMTAFSMFAVFETRGRELGGKGLFGWFRKLPWKDVRFTSIFIAMLFFIPGGAGGIINASFQMNEVIHNTLWVVGHFHITVGTPVAMTFFGITFWLIPFLTKRVFTKALQRLALIQIITWSIGMVLMSTAQHVLGLFGAPRRTAYTGYQHEDALAWFEGIISNHVTMAVGGSILFLSASLLIFIVVQLAWFAPMAESATQETFPIAESDARETPGILENWTVWIGVALVLIAVAYTIPVADMIQHAPPGSDGFRTW</sequence>
<feature type="transmembrane region" description="Helical" evidence="8">
    <location>
        <begin position="289"/>
        <end position="308"/>
    </location>
</feature>
<dbReference type="InterPro" id="IPR033943">
    <property type="entry name" value="Ba3-like_Oxidase_I"/>
</dbReference>